<name>A0ABC8RXY2_9AQUA</name>
<proteinExistence type="predicted"/>
<protein>
    <submittedName>
        <fullName evidence="1">Uncharacterized protein</fullName>
    </submittedName>
</protein>
<reference evidence="1 2" key="1">
    <citation type="submission" date="2024-02" db="EMBL/GenBank/DDBJ databases">
        <authorList>
            <person name="Vignale AGUSTIN F."/>
            <person name="Sosa J E."/>
            <person name="Modenutti C."/>
        </authorList>
    </citation>
    <scope>NUCLEOTIDE SEQUENCE [LARGE SCALE GENOMIC DNA]</scope>
</reference>
<evidence type="ECO:0000313" key="1">
    <source>
        <dbReference type="EMBL" id="CAK9149543.1"/>
    </source>
</evidence>
<dbReference type="AlphaFoldDB" id="A0ABC8RXY2"/>
<dbReference type="PANTHER" id="PTHR33449:SF11">
    <property type="entry name" value="NUCLEOID-ASSOCIATED PROTEIN"/>
    <property type="match status" value="1"/>
</dbReference>
<dbReference type="EMBL" id="CAUOFW020001892">
    <property type="protein sequence ID" value="CAK9149543.1"/>
    <property type="molecule type" value="Genomic_DNA"/>
</dbReference>
<keyword evidence="2" id="KW-1185">Reference proteome</keyword>
<gene>
    <name evidence="1" type="ORF">ILEXP_LOCUS17595</name>
</gene>
<dbReference type="PANTHER" id="PTHR33449">
    <property type="entry name" value="NUCLEOID-ASSOCIATED PROTEIN YBAB"/>
    <property type="match status" value="1"/>
</dbReference>
<accession>A0ABC8RXY2</accession>
<dbReference type="Gene3D" id="3.30.1310.10">
    <property type="entry name" value="Nucleoid-associated protein YbaB-like domain"/>
    <property type="match status" value="1"/>
</dbReference>
<dbReference type="InterPro" id="IPR036894">
    <property type="entry name" value="YbaB-like_sf"/>
</dbReference>
<dbReference type="Proteomes" id="UP001642360">
    <property type="component" value="Unassembled WGS sequence"/>
</dbReference>
<comment type="caution">
    <text evidence="1">The sequence shown here is derived from an EMBL/GenBank/DDBJ whole genome shotgun (WGS) entry which is preliminary data.</text>
</comment>
<organism evidence="1 2">
    <name type="scientific">Ilex paraguariensis</name>
    <name type="common">yerba mate</name>
    <dbReference type="NCBI Taxonomy" id="185542"/>
    <lineage>
        <taxon>Eukaryota</taxon>
        <taxon>Viridiplantae</taxon>
        <taxon>Streptophyta</taxon>
        <taxon>Embryophyta</taxon>
        <taxon>Tracheophyta</taxon>
        <taxon>Spermatophyta</taxon>
        <taxon>Magnoliopsida</taxon>
        <taxon>eudicotyledons</taxon>
        <taxon>Gunneridae</taxon>
        <taxon>Pentapetalae</taxon>
        <taxon>asterids</taxon>
        <taxon>campanulids</taxon>
        <taxon>Aquifoliales</taxon>
        <taxon>Aquifoliaceae</taxon>
        <taxon>Ilex</taxon>
    </lineage>
</organism>
<evidence type="ECO:0000313" key="2">
    <source>
        <dbReference type="Proteomes" id="UP001642360"/>
    </source>
</evidence>
<sequence>MAASSSALTAQFHNCHRLVDHKKPSPISISSCKLNPYANPVGPPILSWQSRKFAKTRRSLHVHGLFGGKEENNDKSDDASSKAGVFGNMPNLYETVKKAQMVVHVEAVRVQKELDAAEFDGYCESELIKV</sequence>
<dbReference type="InterPro" id="IPR004401">
    <property type="entry name" value="YbaB/EbfC"/>
</dbReference>